<dbReference type="InterPro" id="IPR006176">
    <property type="entry name" value="3-OHacyl-CoA_DH_NAD-bd"/>
</dbReference>
<dbReference type="OrthoDB" id="9775332at2"/>
<dbReference type="STRING" id="485915.Dret_0345"/>
<dbReference type="EMBL" id="CP001734">
    <property type="protein sequence ID" value="ACV67647.1"/>
    <property type="molecule type" value="Genomic_DNA"/>
</dbReference>
<dbReference type="GO" id="GO:0016616">
    <property type="term" value="F:oxidoreductase activity, acting on the CH-OH group of donors, NAD or NADP as acceptor"/>
    <property type="evidence" value="ECO:0007669"/>
    <property type="project" value="InterPro"/>
</dbReference>
<dbReference type="InterPro" id="IPR036291">
    <property type="entry name" value="NAD(P)-bd_dom_sf"/>
</dbReference>
<dbReference type="RefSeq" id="WP_015750806.1">
    <property type="nucleotide sequence ID" value="NC_013223.1"/>
</dbReference>
<sequence>MRTTPEAVQKVGIIGAGVIGGGWALHFLRLGKKVLVYDPSEAAGEHLRETAKTTWPTLERIGLACGACLENLELVSSLEALNAAEVVQENAPEDLEQKQALYQELDTALDWDVPVLSSTSGFAMTDMQKTCRSAARTCVGHPFNPPYIVPFVEVVGGEKTDPETVRWAEAFYTACEKKVIAMQRELPGFIANRLQEALWREALHMVAEGEATPEEIDASIVYGPGLRWAFHGPCMTFHLAGGEGGMAHMLKHFEPALKEPWTRLEAPELSDTLRERMVQGCERQTAGRSIAEVVQERDECLIRVMQALQEIQPTNPIAQKDAYASCS</sequence>
<dbReference type="GO" id="GO:0070403">
    <property type="term" value="F:NAD+ binding"/>
    <property type="evidence" value="ECO:0007669"/>
    <property type="project" value="InterPro"/>
</dbReference>
<dbReference type="Gene3D" id="1.10.1040.10">
    <property type="entry name" value="N-(1-d-carboxylethyl)-l-norvaline Dehydrogenase, domain 2"/>
    <property type="match status" value="1"/>
</dbReference>
<evidence type="ECO:0000313" key="4">
    <source>
        <dbReference type="EMBL" id="ACV67647.1"/>
    </source>
</evidence>
<dbReference type="PANTHER" id="PTHR48075:SF5">
    <property type="entry name" value="3-HYDROXYBUTYRYL-COA DEHYDROGENASE"/>
    <property type="match status" value="1"/>
</dbReference>
<evidence type="ECO:0000256" key="1">
    <source>
        <dbReference type="ARBA" id="ARBA00023002"/>
    </source>
</evidence>
<gene>
    <name evidence="4" type="ordered locus">Dret_0345</name>
</gene>
<organism evidence="4 5">
    <name type="scientific">Desulfohalobium retbaense (strain ATCC 49708 / DSM 5692 / JCM 16813 / HR100)</name>
    <dbReference type="NCBI Taxonomy" id="485915"/>
    <lineage>
        <taxon>Bacteria</taxon>
        <taxon>Pseudomonadati</taxon>
        <taxon>Thermodesulfobacteriota</taxon>
        <taxon>Desulfovibrionia</taxon>
        <taxon>Desulfovibrionales</taxon>
        <taxon>Desulfohalobiaceae</taxon>
        <taxon>Desulfohalobium</taxon>
    </lineage>
</organism>
<dbReference type="Gene3D" id="3.40.50.720">
    <property type="entry name" value="NAD(P)-binding Rossmann-like Domain"/>
    <property type="match status" value="1"/>
</dbReference>
<dbReference type="eggNOG" id="COG1250">
    <property type="taxonomic scope" value="Bacteria"/>
</dbReference>
<dbReference type="AlphaFoldDB" id="C8X022"/>
<dbReference type="PANTHER" id="PTHR48075">
    <property type="entry name" value="3-HYDROXYACYL-COA DEHYDROGENASE FAMILY PROTEIN"/>
    <property type="match status" value="1"/>
</dbReference>
<keyword evidence="5" id="KW-1185">Reference proteome</keyword>
<evidence type="ECO:0000259" key="3">
    <source>
        <dbReference type="Pfam" id="PF02737"/>
    </source>
</evidence>
<dbReference type="InterPro" id="IPR013328">
    <property type="entry name" value="6PGD_dom2"/>
</dbReference>
<keyword evidence="1" id="KW-0560">Oxidoreductase</keyword>
<evidence type="ECO:0000313" key="5">
    <source>
        <dbReference type="Proteomes" id="UP000001052"/>
    </source>
</evidence>
<evidence type="ECO:0000259" key="2">
    <source>
        <dbReference type="Pfam" id="PF00725"/>
    </source>
</evidence>
<reference evidence="5" key="1">
    <citation type="submission" date="2009-09" db="EMBL/GenBank/DDBJ databases">
        <title>The complete chromosome of Desulfohalobium retbaense DSM 5692.</title>
        <authorList>
            <consortium name="US DOE Joint Genome Institute (JGI-PGF)"/>
            <person name="Lucas S."/>
            <person name="Copeland A."/>
            <person name="Lapidus A."/>
            <person name="Glavina del Rio T."/>
            <person name="Dalin E."/>
            <person name="Tice H."/>
            <person name="Bruce D."/>
            <person name="Goodwin L."/>
            <person name="Pitluck S."/>
            <person name="Kyrpides N."/>
            <person name="Mavromatis K."/>
            <person name="Ivanova N."/>
            <person name="Mikhailova N."/>
            <person name="Munk A.C."/>
            <person name="Brettin T."/>
            <person name="Detter J.C."/>
            <person name="Han C."/>
            <person name="Tapia R."/>
            <person name="Larimer F."/>
            <person name="Land M."/>
            <person name="Hauser L."/>
            <person name="Markowitz V."/>
            <person name="Cheng J.-F."/>
            <person name="Hugenholtz P."/>
            <person name="Woyke T."/>
            <person name="Wu D."/>
            <person name="Spring S."/>
            <person name="Klenk H.-P."/>
            <person name="Eisen J.A."/>
        </authorList>
    </citation>
    <scope>NUCLEOTIDE SEQUENCE [LARGE SCALE GENOMIC DNA]</scope>
    <source>
        <strain evidence="5">DSM 5692</strain>
    </source>
</reference>
<protein>
    <submittedName>
        <fullName evidence="4">3-hydroxyacyl-CoA dehydrogenase NAD-binding protein</fullName>
    </submittedName>
</protein>
<dbReference type="InterPro" id="IPR006108">
    <property type="entry name" value="3HC_DH_C"/>
</dbReference>
<dbReference type="InterPro" id="IPR008927">
    <property type="entry name" value="6-PGluconate_DH-like_C_sf"/>
</dbReference>
<proteinExistence type="predicted"/>
<dbReference type="Pfam" id="PF00725">
    <property type="entry name" value="3HCDH"/>
    <property type="match status" value="1"/>
</dbReference>
<dbReference type="SUPFAM" id="SSF51735">
    <property type="entry name" value="NAD(P)-binding Rossmann-fold domains"/>
    <property type="match status" value="1"/>
</dbReference>
<feature type="domain" description="3-hydroxyacyl-CoA dehydrogenase C-terminal" evidence="2">
    <location>
        <begin position="188"/>
        <end position="257"/>
    </location>
</feature>
<dbReference type="HOGENOM" id="CLU_009834_0_1_7"/>
<name>C8X022_DESRD</name>
<dbReference type="SUPFAM" id="SSF48179">
    <property type="entry name" value="6-phosphogluconate dehydrogenase C-terminal domain-like"/>
    <property type="match status" value="1"/>
</dbReference>
<dbReference type="Pfam" id="PF02737">
    <property type="entry name" value="3HCDH_N"/>
    <property type="match status" value="1"/>
</dbReference>
<dbReference type="KEGG" id="drt:Dret_0345"/>
<dbReference type="GO" id="GO:0006631">
    <property type="term" value="P:fatty acid metabolic process"/>
    <property type="evidence" value="ECO:0007669"/>
    <property type="project" value="InterPro"/>
</dbReference>
<accession>C8X022</accession>
<dbReference type="Proteomes" id="UP000001052">
    <property type="component" value="Chromosome"/>
</dbReference>
<feature type="domain" description="3-hydroxyacyl-CoA dehydrogenase NAD binding" evidence="3">
    <location>
        <begin position="10"/>
        <end position="183"/>
    </location>
</feature>
<reference evidence="4 5" key="2">
    <citation type="journal article" date="2010" name="Stand. Genomic Sci.">
        <title>Complete genome sequence of Desulfohalobium retbaense type strain (HR(100)).</title>
        <authorList>
            <person name="Spring S."/>
            <person name="Nolan M."/>
            <person name="Lapidus A."/>
            <person name="Glavina Del Rio T."/>
            <person name="Copeland A."/>
            <person name="Tice H."/>
            <person name="Cheng J.F."/>
            <person name="Lucas S."/>
            <person name="Land M."/>
            <person name="Chen F."/>
            <person name="Bruce D."/>
            <person name="Goodwin L."/>
            <person name="Pitluck S."/>
            <person name="Ivanova N."/>
            <person name="Mavromatis K."/>
            <person name="Mikhailova N."/>
            <person name="Pati A."/>
            <person name="Chen A."/>
            <person name="Palaniappan K."/>
            <person name="Hauser L."/>
            <person name="Chang Y.J."/>
            <person name="Jeffries C.D."/>
            <person name="Munk C."/>
            <person name="Kiss H."/>
            <person name="Chain P."/>
            <person name="Han C."/>
            <person name="Brettin T."/>
            <person name="Detter J.C."/>
            <person name="Schuler E."/>
            <person name="Goker M."/>
            <person name="Rohde M."/>
            <person name="Bristow J."/>
            <person name="Eisen J.A."/>
            <person name="Markowitz V."/>
            <person name="Hugenholtz P."/>
            <person name="Kyrpides N.C."/>
            <person name="Klenk H.P."/>
        </authorList>
    </citation>
    <scope>NUCLEOTIDE SEQUENCE [LARGE SCALE GENOMIC DNA]</scope>
    <source>
        <strain evidence="4 5">DSM 5692</strain>
    </source>
</reference>